<evidence type="ECO:0000313" key="1">
    <source>
        <dbReference type="EMBL" id="PJM78470.1"/>
    </source>
</evidence>
<organism evidence="1 2">
    <name type="scientific">Bifidobacterium scaligerum</name>
    <dbReference type="NCBI Taxonomy" id="2052656"/>
    <lineage>
        <taxon>Bacteria</taxon>
        <taxon>Bacillati</taxon>
        <taxon>Actinomycetota</taxon>
        <taxon>Actinomycetes</taxon>
        <taxon>Bifidobacteriales</taxon>
        <taxon>Bifidobacteriaceae</taxon>
        <taxon>Bifidobacterium</taxon>
    </lineage>
</organism>
<keyword evidence="2" id="KW-1185">Reference proteome</keyword>
<reference evidence="1 2" key="1">
    <citation type="submission" date="2017-11" db="EMBL/GenBank/DDBJ databases">
        <title>Draft genome sequences of strains TRE 1, TRE D, TRE H and TRI 7, isolated from tamarins, belonging to four potential novel Bifidobacterium species.</title>
        <authorList>
            <person name="Mattarelli P."/>
            <person name="Modesto M."/>
            <person name="Bonetti A."/>
            <person name="Puglisi E."/>
            <person name="Morelli L."/>
        </authorList>
    </citation>
    <scope>NUCLEOTIDE SEQUENCE [LARGE SCALE GENOMIC DNA]</scope>
    <source>
        <strain evidence="2">TRED</strain>
    </source>
</reference>
<gene>
    <name evidence="1" type="ORF">CUU80_09210</name>
</gene>
<dbReference type="Proteomes" id="UP000228755">
    <property type="component" value="Unassembled WGS sequence"/>
</dbReference>
<proteinExistence type="predicted"/>
<dbReference type="AlphaFoldDB" id="A0A2M9HNT6"/>
<protein>
    <submittedName>
        <fullName evidence="1">Uncharacterized protein</fullName>
    </submittedName>
</protein>
<evidence type="ECO:0000313" key="2">
    <source>
        <dbReference type="Proteomes" id="UP000228755"/>
    </source>
</evidence>
<dbReference type="EMBL" id="PGLQ01000008">
    <property type="protein sequence ID" value="PJM78470.1"/>
    <property type="molecule type" value="Genomic_DNA"/>
</dbReference>
<accession>A0A2M9HNT6</accession>
<comment type="caution">
    <text evidence="1">The sequence shown here is derived from an EMBL/GenBank/DDBJ whole genome shotgun (WGS) entry which is preliminary data.</text>
</comment>
<sequence length="87" mass="9856">MGVIVPAQPLVTQIDVPTDGNQPLVRQKYADAWIKRVKRKRAANAGHRRLQIDINSASRWRASTFMTSRGTPLILHTENNTRMHLLA</sequence>
<name>A0A2M9HNT6_9BIFI</name>